<comment type="catalytic activity">
    <reaction evidence="15">
        <text>a 3-O-[N-acetyl-alpha-neuraminyl-(2-&gt;3)-beta-D-galactosyl-(1-&gt;3)-N-acetyl-alpha-D-galactosaminyl]-L-threonyl-[protein] + CMP-N-acetyl-beta-neuraminate = a 3-O-{alpha-Neu5Ac-(2-&gt;3)-beta-D-Gal-(1-&gt;3)-[alpha-Neu5Ac-(2-&gt;6)]-alpha-D-GalNAc}-L-threonyl-[protein] + CMP + H(+)</text>
        <dbReference type="Rhea" id="RHEA:81659"/>
        <dbReference type="Rhea" id="RHEA-COMP:14417"/>
        <dbReference type="Rhea" id="RHEA-COMP:16763"/>
        <dbReference type="ChEBI" id="CHEBI:15378"/>
        <dbReference type="ChEBI" id="CHEBI:57812"/>
        <dbReference type="ChEBI" id="CHEBI:60377"/>
        <dbReference type="ChEBI" id="CHEBI:139598"/>
        <dbReference type="ChEBI" id="CHEBI:156398"/>
    </reaction>
    <physiologicalReaction direction="left-to-right" evidence="15">
        <dbReference type="Rhea" id="RHEA:81660"/>
    </physiologicalReaction>
</comment>
<keyword evidence="4" id="KW-0328">Glycosyltransferase</keyword>
<feature type="disulfide bond" evidence="17">
    <location>
        <begin position="151"/>
        <end position="317"/>
    </location>
</feature>
<dbReference type="EC" id="2.4.3.3" evidence="14"/>
<evidence type="ECO:0000256" key="11">
    <source>
        <dbReference type="ARBA" id="ARBA00023157"/>
    </source>
</evidence>
<evidence type="ECO:0000256" key="12">
    <source>
        <dbReference type="ARBA" id="ARBA00023180"/>
    </source>
</evidence>
<comment type="catalytic activity">
    <reaction evidence="16">
        <text>a 3-O-[N-acetyl-alpha-D-galactosaminyl]-L-threonyl-[protein] + CMP-N-acetyl-beta-neuraminate = a 3-O-[N-acetyl-alpha-neuraminosyl-(2-&gt;6)-N-acetyl-alpha-D-galactosaminyl]-L-threonyl-[protein] + CMP + H(+)</text>
        <dbReference type="Rhea" id="RHEA:81643"/>
        <dbReference type="Rhea" id="RHEA-COMP:11689"/>
        <dbReference type="Rhea" id="RHEA-COMP:19720"/>
        <dbReference type="ChEBI" id="CHEBI:15378"/>
        <dbReference type="ChEBI" id="CHEBI:57812"/>
        <dbReference type="ChEBI" id="CHEBI:60377"/>
        <dbReference type="ChEBI" id="CHEBI:87075"/>
        <dbReference type="ChEBI" id="CHEBI:231970"/>
    </reaction>
    <physiologicalReaction direction="left-to-right" evidence="16">
        <dbReference type="Rhea" id="RHEA:81644"/>
    </physiologicalReaction>
</comment>
<evidence type="ECO:0000313" key="20">
    <source>
        <dbReference type="Proteomes" id="UP000694407"/>
    </source>
</evidence>
<comment type="pathway">
    <text evidence="2">Protein modification; protein glycosylation.</text>
</comment>
<keyword evidence="8" id="KW-1133">Transmembrane helix</keyword>
<dbReference type="CTD" id="10610"/>
<dbReference type="PANTHER" id="PTHR45941:SF5">
    <property type="entry name" value="ALPHA-N-ACETYLGALACTOSAMINIDE ALPHA-2,6-SIALYLTRANSFERASE 2"/>
    <property type="match status" value="1"/>
</dbReference>
<evidence type="ECO:0000256" key="7">
    <source>
        <dbReference type="ARBA" id="ARBA00022968"/>
    </source>
</evidence>
<comment type="subcellular location">
    <subcellularLocation>
        <location evidence="1">Golgi apparatus membrane</location>
        <topology evidence="1">Single-pass type II membrane protein</topology>
    </subcellularLocation>
</comment>
<dbReference type="Gene3D" id="3.90.1480.20">
    <property type="entry name" value="Glycosyl transferase family 29"/>
    <property type="match status" value="1"/>
</dbReference>
<reference evidence="19" key="1">
    <citation type="submission" date="2025-08" db="UniProtKB">
        <authorList>
            <consortium name="Ensembl"/>
        </authorList>
    </citation>
    <scope>IDENTIFICATION</scope>
</reference>
<organism evidence="19 20">
    <name type="scientific">Marmota marmota marmota</name>
    <name type="common">Alpine marmot</name>
    <dbReference type="NCBI Taxonomy" id="9994"/>
    <lineage>
        <taxon>Eukaryota</taxon>
        <taxon>Metazoa</taxon>
        <taxon>Chordata</taxon>
        <taxon>Craniata</taxon>
        <taxon>Vertebrata</taxon>
        <taxon>Euteleostomi</taxon>
        <taxon>Mammalia</taxon>
        <taxon>Eutheria</taxon>
        <taxon>Euarchontoglires</taxon>
        <taxon>Glires</taxon>
        <taxon>Rodentia</taxon>
        <taxon>Sciuromorpha</taxon>
        <taxon>Sciuridae</taxon>
        <taxon>Xerinae</taxon>
        <taxon>Marmotini</taxon>
        <taxon>Marmota</taxon>
    </lineage>
</organism>
<sequence>MRPPRGQPFWLLLLLAAACAGILLVLYSSPVERFPGSQSRARDIQPHQAFFQSKARRSGNTKSRPCPHPLDLAILRHQRFRKLFDLSTPVLLWGGLFTPELWDNLRQQKGPYGWQGLSHQTIASTLSLLNTSENERLFAASGGPSPDCIRCAVVGNGGILNGSRQGLQIDAHDYVFRLNGAVIKGFEQDVGTKTSFYGFTVNTMKNSLISYQNLGFTSVPQGQDLRYIFIPSSIRDYLMLRSAILGVSVPEGPDKGDRPRTYFGPEASASKFKLLHPEFISYLTKRFLKSKLINTNFGDLYMPSTGALMLLTALHTCDQVSAYGFITKNYQKYSDHYFERVKKPLIFYANHDLPLEAVLWRDLHKAGILWLYQR</sequence>
<evidence type="ECO:0000256" key="4">
    <source>
        <dbReference type="ARBA" id="ARBA00022676"/>
    </source>
</evidence>
<evidence type="ECO:0000256" key="9">
    <source>
        <dbReference type="ARBA" id="ARBA00023034"/>
    </source>
</evidence>
<evidence type="ECO:0000256" key="13">
    <source>
        <dbReference type="ARBA" id="ARBA00036348"/>
    </source>
</evidence>
<dbReference type="KEGG" id="mmma:107157749"/>
<dbReference type="FunFam" id="3.90.1480.20:FF:000013">
    <property type="entry name" value="ST6 N-acetylgalactosaminide alpha-2,6-sialyltransferase 1"/>
    <property type="match status" value="1"/>
</dbReference>
<gene>
    <name evidence="19" type="primary">ST6GALNAC2</name>
</gene>
<evidence type="ECO:0000256" key="2">
    <source>
        <dbReference type="ARBA" id="ARBA00004922"/>
    </source>
</evidence>
<dbReference type="GO" id="GO:0001665">
    <property type="term" value="F:alpha-N-acetylgalactosaminide alpha-2,6-sialyltransferase activity"/>
    <property type="evidence" value="ECO:0007669"/>
    <property type="project" value="UniProtKB-EC"/>
</dbReference>
<keyword evidence="7" id="KW-0735">Signal-anchor</keyword>
<evidence type="ECO:0000256" key="14">
    <source>
        <dbReference type="ARBA" id="ARBA00039109"/>
    </source>
</evidence>
<evidence type="ECO:0000313" key="19">
    <source>
        <dbReference type="Ensembl" id="ENSMMMP00000010206.1"/>
    </source>
</evidence>
<evidence type="ECO:0000256" key="6">
    <source>
        <dbReference type="ARBA" id="ARBA00022692"/>
    </source>
</evidence>
<evidence type="ECO:0000256" key="18">
    <source>
        <dbReference type="SAM" id="SignalP"/>
    </source>
</evidence>
<evidence type="ECO:0000256" key="3">
    <source>
        <dbReference type="ARBA" id="ARBA00006003"/>
    </source>
</evidence>
<evidence type="ECO:0000256" key="16">
    <source>
        <dbReference type="ARBA" id="ARBA00052285"/>
    </source>
</evidence>
<dbReference type="PROSITE" id="PS51257">
    <property type="entry name" value="PROKAR_LIPOPROTEIN"/>
    <property type="match status" value="1"/>
</dbReference>
<dbReference type="GO" id="GO:0000139">
    <property type="term" value="C:Golgi membrane"/>
    <property type="evidence" value="ECO:0007669"/>
    <property type="project" value="UniProtKB-SubCell"/>
</dbReference>
<keyword evidence="6" id="KW-0812">Transmembrane</keyword>
<dbReference type="RefSeq" id="XP_015359624.1">
    <property type="nucleotide sequence ID" value="XM_015504138.1"/>
</dbReference>
<comment type="similarity">
    <text evidence="3">Belongs to the glycosyltransferase 29 family.</text>
</comment>
<dbReference type="InterPro" id="IPR038578">
    <property type="entry name" value="GT29-like_sf"/>
</dbReference>
<dbReference type="PIRSF" id="PIRSF005557">
    <property type="entry name" value="Sialyl_trans"/>
    <property type="match status" value="1"/>
</dbReference>
<dbReference type="AlphaFoldDB" id="A0A8C5Z6Y7"/>
<keyword evidence="10" id="KW-0472">Membrane</keyword>
<keyword evidence="11" id="KW-1015">Disulfide bond</keyword>
<comment type="catalytic activity">
    <reaction evidence="13">
        <text>a beta-D-galactosyl-(1-&gt;3)-N-acetyl-alpha-D-galactosaminyl derivative + CMP-N-acetyl-beta-neuraminate = a beta-D-galactosyl-(1-&gt;3)-[N-acetyl-alpha-neuraminyl-(2-&gt;6)]-N-acetyl-alpha-D-galactosaminyl derivative + CMP + H(+)</text>
        <dbReference type="Rhea" id="RHEA:11136"/>
        <dbReference type="ChEBI" id="CHEBI:15378"/>
        <dbReference type="ChEBI" id="CHEBI:57812"/>
        <dbReference type="ChEBI" id="CHEBI:60377"/>
        <dbReference type="ChEBI" id="CHEBI:133470"/>
        <dbReference type="ChEBI" id="CHEBI:140764"/>
        <dbReference type="EC" id="2.4.3.3"/>
    </reaction>
    <physiologicalReaction direction="left-to-right" evidence="13">
        <dbReference type="Rhea" id="RHEA:11137"/>
    </physiologicalReaction>
</comment>
<reference evidence="19" key="2">
    <citation type="submission" date="2025-09" db="UniProtKB">
        <authorList>
            <consortium name="Ensembl"/>
        </authorList>
    </citation>
    <scope>IDENTIFICATION</scope>
</reference>
<accession>A0A8C5Z6Y7</accession>
<keyword evidence="12" id="KW-0325">Glycoprotein</keyword>
<evidence type="ECO:0000256" key="1">
    <source>
        <dbReference type="ARBA" id="ARBA00004323"/>
    </source>
</evidence>
<dbReference type="InterPro" id="IPR001675">
    <property type="entry name" value="Glyco_trans_29"/>
</dbReference>
<dbReference type="GO" id="GO:0006493">
    <property type="term" value="P:protein O-linked glycosylation"/>
    <property type="evidence" value="ECO:0007669"/>
    <property type="project" value="Ensembl"/>
</dbReference>
<evidence type="ECO:0000256" key="10">
    <source>
        <dbReference type="ARBA" id="ARBA00023136"/>
    </source>
</evidence>
<protein>
    <recommendedName>
        <fullName evidence="14">alpha-N-acetylgalactosaminide alpha-2,6-sialyltransferase</fullName>
        <ecNumber evidence="14">2.4.3.3</ecNumber>
    </recommendedName>
</protein>
<keyword evidence="18" id="KW-0732">Signal</keyword>
<dbReference type="OrthoDB" id="10264956at2759"/>
<proteinExistence type="inferred from homology"/>
<keyword evidence="5" id="KW-0808">Transferase</keyword>
<keyword evidence="20" id="KW-1185">Reference proteome</keyword>
<name>A0A8C5Z6Y7_MARMA</name>
<dbReference type="PANTHER" id="PTHR45941">
    <property type="entry name" value="ALPHA-N-ACETYLGALACTOSAMINIDE ALPHA-2,6-SIALYLTRANSFERASE 2-LIKE-RELATED"/>
    <property type="match status" value="1"/>
</dbReference>
<evidence type="ECO:0000256" key="17">
    <source>
        <dbReference type="PIRSR" id="PIRSR005557-2"/>
    </source>
</evidence>
<dbReference type="Pfam" id="PF00777">
    <property type="entry name" value="Glyco_transf_29"/>
    <property type="match status" value="1"/>
</dbReference>
<dbReference type="InterPro" id="IPR012163">
    <property type="entry name" value="Sialyl_trans"/>
</dbReference>
<evidence type="ECO:0000256" key="5">
    <source>
        <dbReference type="ARBA" id="ARBA00022679"/>
    </source>
</evidence>
<dbReference type="GeneID" id="107157749"/>
<evidence type="ECO:0000256" key="15">
    <source>
        <dbReference type="ARBA" id="ARBA00050664"/>
    </source>
</evidence>
<dbReference type="GeneTree" id="ENSGT00940000160433"/>
<dbReference type="Ensembl" id="ENSMMMT00000011639.1">
    <property type="protein sequence ID" value="ENSMMMP00000010206.1"/>
    <property type="gene ID" value="ENSMMMG00000009095.1"/>
</dbReference>
<keyword evidence="9" id="KW-0333">Golgi apparatus</keyword>
<feature type="chain" id="PRO_5044150987" description="alpha-N-acetylgalactosaminide alpha-2,6-sialyltransferase" evidence="18">
    <location>
        <begin position="21"/>
        <end position="374"/>
    </location>
</feature>
<dbReference type="Proteomes" id="UP000694407">
    <property type="component" value="Unplaced"/>
</dbReference>
<feature type="signal peptide" evidence="18">
    <location>
        <begin position="1"/>
        <end position="20"/>
    </location>
</feature>
<evidence type="ECO:0000256" key="8">
    <source>
        <dbReference type="ARBA" id="ARBA00022989"/>
    </source>
</evidence>